<dbReference type="InterPro" id="IPR040414">
    <property type="entry name" value="CID1/CID2"/>
</dbReference>
<accession>A0A1U8P807</accession>
<protein>
    <submittedName>
        <fullName evidence="3">Protein EARLY RESPONSIVE TO DEHYDRATION 15</fullName>
    </submittedName>
</protein>
<keyword evidence="1" id="KW-1133">Transmembrane helix</keyword>
<dbReference type="PANTHER" id="PTHR33790">
    <property type="entry name" value="OS05G0344200 PROTEIN"/>
    <property type="match status" value="1"/>
</dbReference>
<dbReference type="STRING" id="3635.A0A1U8P807"/>
<feature type="transmembrane region" description="Helical" evidence="1">
    <location>
        <begin position="7"/>
        <end position="29"/>
    </location>
</feature>
<reference evidence="3" key="2">
    <citation type="submission" date="2025-08" db="UniProtKB">
        <authorList>
            <consortium name="RefSeq"/>
        </authorList>
    </citation>
    <scope>IDENTIFICATION</scope>
</reference>
<sequence length="178" mass="20735">MKIRVHLVSLSPIYIFSVYSRLILSLSLFRCPTKASELQMEILSQRPSSFSTLNPNAPLFVPLAYRTVEDFSDEWWALVQSSPCFRDYWLQERFHDPQNDDADLLFPDDLDAVFDDYDDFFVDPTCEGKEEDTQKELVPVGAFKWRKGRVVSESTRFLEKAPKIVNVKVSPRNIHQPR</sequence>
<evidence type="ECO:0000256" key="1">
    <source>
        <dbReference type="SAM" id="Phobius"/>
    </source>
</evidence>
<evidence type="ECO:0000313" key="3">
    <source>
        <dbReference type="RefSeq" id="XP_016746428.2"/>
    </source>
</evidence>
<dbReference type="InterPro" id="IPR009818">
    <property type="entry name" value="PAM2_motif"/>
</dbReference>
<dbReference type="KEGG" id="ghi:107955209"/>
<dbReference type="RefSeq" id="XP_016746428.2">
    <property type="nucleotide sequence ID" value="XM_016890939.2"/>
</dbReference>
<organism evidence="2 3">
    <name type="scientific">Gossypium hirsutum</name>
    <name type="common">Upland cotton</name>
    <name type="synonym">Gossypium mexicanum</name>
    <dbReference type="NCBI Taxonomy" id="3635"/>
    <lineage>
        <taxon>Eukaryota</taxon>
        <taxon>Viridiplantae</taxon>
        <taxon>Streptophyta</taxon>
        <taxon>Embryophyta</taxon>
        <taxon>Tracheophyta</taxon>
        <taxon>Spermatophyta</taxon>
        <taxon>Magnoliopsida</taxon>
        <taxon>eudicotyledons</taxon>
        <taxon>Gunneridae</taxon>
        <taxon>Pentapetalae</taxon>
        <taxon>rosids</taxon>
        <taxon>malvids</taxon>
        <taxon>Malvales</taxon>
        <taxon>Malvaceae</taxon>
        <taxon>Malvoideae</taxon>
        <taxon>Gossypium</taxon>
    </lineage>
</organism>
<gene>
    <name evidence="3" type="primary">LOC107955209</name>
</gene>
<name>A0A1U8P807_GOSHI</name>
<dbReference type="Proteomes" id="UP000818029">
    <property type="component" value="Chromosome D04"/>
</dbReference>
<keyword evidence="1" id="KW-0472">Membrane</keyword>
<dbReference type="Pfam" id="PF07145">
    <property type="entry name" value="PAM2"/>
    <property type="match status" value="1"/>
</dbReference>
<keyword evidence="1" id="KW-0812">Transmembrane</keyword>
<dbReference type="PaxDb" id="3635-A0A1U8P807"/>
<reference evidence="2" key="1">
    <citation type="journal article" date="2020" name="Nat. Genet.">
        <title>Genomic diversifications of five Gossypium allopolyploid species and their impact on cotton improvement.</title>
        <authorList>
            <person name="Chen Z.J."/>
            <person name="Sreedasyam A."/>
            <person name="Ando A."/>
            <person name="Song Q."/>
            <person name="De Santiago L.M."/>
            <person name="Hulse-Kemp A.M."/>
            <person name="Ding M."/>
            <person name="Ye W."/>
            <person name="Kirkbride R.C."/>
            <person name="Jenkins J."/>
            <person name="Plott C."/>
            <person name="Lovell J."/>
            <person name="Lin Y.M."/>
            <person name="Vaughn R."/>
            <person name="Liu B."/>
            <person name="Simpson S."/>
            <person name="Scheffler B.E."/>
            <person name="Wen L."/>
            <person name="Saski C.A."/>
            <person name="Grover C.E."/>
            <person name="Hu G."/>
            <person name="Conover J.L."/>
            <person name="Carlson J.W."/>
            <person name="Shu S."/>
            <person name="Boston L.B."/>
            <person name="Williams M."/>
            <person name="Peterson D.G."/>
            <person name="McGee K."/>
            <person name="Jones D.C."/>
            <person name="Wendel J.F."/>
            <person name="Stelly D.M."/>
            <person name="Grimwood J."/>
            <person name="Schmutz J."/>
        </authorList>
    </citation>
    <scope>NUCLEOTIDE SEQUENCE [LARGE SCALE GENOMIC DNA]</scope>
    <source>
        <strain evidence="2">cv. TM-1</strain>
    </source>
</reference>
<evidence type="ECO:0000313" key="2">
    <source>
        <dbReference type="Proteomes" id="UP000818029"/>
    </source>
</evidence>
<proteinExistence type="predicted"/>
<keyword evidence="2" id="KW-1185">Reference proteome</keyword>
<dbReference type="AlphaFoldDB" id="A0A1U8P807"/>
<dbReference type="OMA" id="VSPRHIQ"/>
<dbReference type="GeneID" id="107955209"/>
<dbReference type="PANTHER" id="PTHR33790:SF1">
    <property type="entry name" value="PROTEIN EARLY RESPONSIVE TO DEHYDRATION 15"/>
    <property type="match status" value="1"/>
</dbReference>